<keyword evidence="1" id="KW-0812">Transmembrane</keyword>
<feature type="transmembrane region" description="Helical" evidence="1">
    <location>
        <begin position="12"/>
        <end position="29"/>
    </location>
</feature>
<accession>A0A8S5N022</accession>
<organism evidence="2">
    <name type="scientific">Siphoviridae sp. ct8eQ1</name>
    <dbReference type="NCBI Taxonomy" id="2826171"/>
    <lineage>
        <taxon>Viruses</taxon>
        <taxon>Duplodnaviria</taxon>
        <taxon>Heunggongvirae</taxon>
        <taxon>Uroviricota</taxon>
        <taxon>Caudoviricetes</taxon>
    </lineage>
</organism>
<proteinExistence type="predicted"/>
<keyword evidence="1" id="KW-0472">Membrane</keyword>
<reference evidence="2" key="1">
    <citation type="journal article" date="2021" name="Proc. Natl. Acad. Sci. U.S.A.">
        <title>A Catalog of Tens of Thousands of Viruses from Human Metagenomes Reveals Hidden Associations with Chronic Diseases.</title>
        <authorList>
            <person name="Tisza M.J."/>
            <person name="Buck C.B."/>
        </authorList>
    </citation>
    <scope>NUCLEOTIDE SEQUENCE</scope>
    <source>
        <strain evidence="2">Ct8eQ1</strain>
    </source>
</reference>
<keyword evidence="1" id="KW-1133">Transmembrane helix</keyword>
<protein>
    <submittedName>
        <fullName evidence="2">Uncharacterized protein</fullName>
    </submittedName>
</protein>
<name>A0A8S5N022_9CAUD</name>
<sequence>MDKLRKRKFNTYYWTCVVVAVCMLIVSNIEWERILAGLMGSIFIPFYGLDERGQYAFPDPDEDEELKGE</sequence>
<evidence type="ECO:0000313" key="2">
    <source>
        <dbReference type="EMBL" id="DAD87727.1"/>
    </source>
</evidence>
<dbReference type="EMBL" id="BK015025">
    <property type="protein sequence ID" value="DAD87727.1"/>
    <property type="molecule type" value="Genomic_DNA"/>
</dbReference>
<evidence type="ECO:0000256" key="1">
    <source>
        <dbReference type="SAM" id="Phobius"/>
    </source>
</evidence>